<organism evidence="2 4">
    <name type="scientific">Medicago truncatula</name>
    <name type="common">Barrel medic</name>
    <name type="synonym">Medicago tribuloides</name>
    <dbReference type="NCBI Taxonomy" id="3880"/>
    <lineage>
        <taxon>Eukaryota</taxon>
        <taxon>Viridiplantae</taxon>
        <taxon>Streptophyta</taxon>
        <taxon>Embryophyta</taxon>
        <taxon>Tracheophyta</taxon>
        <taxon>Spermatophyta</taxon>
        <taxon>Magnoliopsida</taxon>
        <taxon>eudicotyledons</taxon>
        <taxon>Gunneridae</taxon>
        <taxon>Pentapetalae</taxon>
        <taxon>rosids</taxon>
        <taxon>fabids</taxon>
        <taxon>Fabales</taxon>
        <taxon>Fabaceae</taxon>
        <taxon>Papilionoideae</taxon>
        <taxon>50 kb inversion clade</taxon>
        <taxon>NPAAA clade</taxon>
        <taxon>Hologalegina</taxon>
        <taxon>IRL clade</taxon>
        <taxon>Trifolieae</taxon>
        <taxon>Medicago</taxon>
    </lineage>
</organism>
<accession>G7K8F7</accession>
<name>G7K8F7_MEDTR</name>
<reference evidence="2 4" key="2">
    <citation type="journal article" date="2014" name="BMC Genomics">
        <title>An improved genome release (version Mt4.0) for the model legume Medicago truncatula.</title>
        <authorList>
            <person name="Tang H."/>
            <person name="Krishnakumar V."/>
            <person name="Bidwell S."/>
            <person name="Rosen B."/>
            <person name="Chan A."/>
            <person name="Zhou S."/>
            <person name="Gentzbittel L."/>
            <person name="Childs K.L."/>
            <person name="Yandell M."/>
            <person name="Gundlach H."/>
            <person name="Mayer K.F."/>
            <person name="Schwartz D.C."/>
            <person name="Town C.D."/>
        </authorList>
    </citation>
    <scope>GENOME REANNOTATION</scope>
    <source>
        <strain evidence="3 4">cv. Jemalong A17</strain>
    </source>
</reference>
<keyword evidence="1 2" id="KW-0812">Transmembrane</keyword>
<evidence type="ECO:0000313" key="3">
    <source>
        <dbReference type="EnsemblPlants" id="AET00458"/>
    </source>
</evidence>
<reference evidence="3" key="3">
    <citation type="submission" date="2015-04" db="UniProtKB">
        <authorList>
            <consortium name="EnsemblPlants"/>
        </authorList>
    </citation>
    <scope>IDENTIFICATION</scope>
    <source>
        <strain evidence="3">cv. Jemalong A17</strain>
    </source>
</reference>
<reference evidence="2 4" key="1">
    <citation type="journal article" date="2011" name="Nature">
        <title>The Medicago genome provides insight into the evolution of rhizobial symbioses.</title>
        <authorList>
            <person name="Young N.D."/>
            <person name="Debelle F."/>
            <person name="Oldroyd G.E."/>
            <person name="Geurts R."/>
            <person name="Cannon S.B."/>
            <person name="Udvardi M.K."/>
            <person name="Benedito V.A."/>
            <person name="Mayer K.F."/>
            <person name="Gouzy J."/>
            <person name="Schoof H."/>
            <person name="Van de Peer Y."/>
            <person name="Proost S."/>
            <person name="Cook D.R."/>
            <person name="Meyers B.C."/>
            <person name="Spannagl M."/>
            <person name="Cheung F."/>
            <person name="De Mita S."/>
            <person name="Krishnakumar V."/>
            <person name="Gundlach H."/>
            <person name="Zhou S."/>
            <person name="Mudge J."/>
            <person name="Bharti A.K."/>
            <person name="Murray J.D."/>
            <person name="Naoumkina M.A."/>
            <person name="Rosen B."/>
            <person name="Silverstein K.A."/>
            <person name="Tang H."/>
            <person name="Rombauts S."/>
            <person name="Zhao P.X."/>
            <person name="Zhou P."/>
            <person name="Barbe V."/>
            <person name="Bardou P."/>
            <person name="Bechner M."/>
            <person name="Bellec A."/>
            <person name="Berger A."/>
            <person name="Berges H."/>
            <person name="Bidwell S."/>
            <person name="Bisseling T."/>
            <person name="Choisne N."/>
            <person name="Couloux A."/>
            <person name="Denny R."/>
            <person name="Deshpande S."/>
            <person name="Dai X."/>
            <person name="Doyle J.J."/>
            <person name="Dudez A.M."/>
            <person name="Farmer A.D."/>
            <person name="Fouteau S."/>
            <person name="Franken C."/>
            <person name="Gibelin C."/>
            <person name="Gish J."/>
            <person name="Goldstein S."/>
            <person name="Gonzalez A.J."/>
            <person name="Green P.J."/>
            <person name="Hallab A."/>
            <person name="Hartog M."/>
            <person name="Hua A."/>
            <person name="Humphray S.J."/>
            <person name="Jeong D.H."/>
            <person name="Jing Y."/>
            <person name="Jocker A."/>
            <person name="Kenton S.M."/>
            <person name="Kim D.J."/>
            <person name="Klee K."/>
            <person name="Lai H."/>
            <person name="Lang C."/>
            <person name="Lin S."/>
            <person name="Macmil S.L."/>
            <person name="Magdelenat G."/>
            <person name="Matthews L."/>
            <person name="McCorrison J."/>
            <person name="Monaghan E.L."/>
            <person name="Mun J.H."/>
            <person name="Najar F.Z."/>
            <person name="Nicholson C."/>
            <person name="Noirot C."/>
            <person name="O'Bleness M."/>
            <person name="Paule C.R."/>
            <person name="Poulain J."/>
            <person name="Prion F."/>
            <person name="Qin B."/>
            <person name="Qu C."/>
            <person name="Retzel E.F."/>
            <person name="Riddle C."/>
            <person name="Sallet E."/>
            <person name="Samain S."/>
            <person name="Samson N."/>
            <person name="Sanders I."/>
            <person name="Saurat O."/>
            <person name="Scarpelli C."/>
            <person name="Schiex T."/>
            <person name="Segurens B."/>
            <person name="Severin A.J."/>
            <person name="Sherrier D.J."/>
            <person name="Shi R."/>
            <person name="Sims S."/>
            <person name="Singer S.R."/>
            <person name="Sinharoy S."/>
            <person name="Sterck L."/>
            <person name="Viollet A."/>
            <person name="Wang B.B."/>
            <person name="Wang K."/>
            <person name="Wang M."/>
            <person name="Wang X."/>
            <person name="Warfsmann J."/>
            <person name="Weissenbach J."/>
            <person name="White D.D."/>
            <person name="White J.D."/>
            <person name="Wiley G.B."/>
            <person name="Wincker P."/>
            <person name="Xing Y."/>
            <person name="Yang L."/>
            <person name="Yao Z."/>
            <person name="Ying F."/>
            <person name="Zhai J."/>
            <person name="Zhou L."/>
            <person name="Zuber A."/>
            <person name="Denarie J."/>
            <person name="Dixon R.A."/>
            <person name="May G.D."/>
            <person name="Schwartz D.C."/>
            <person name="Rogers J."/>
            <person name="Quetier F."/>
            <person name="Town C.D."/>
            <person name="Roe B.A."/>
        </authorList>
    </citation>
    <scope>NUCLEOTIDE SEQUENCE [LARGE SCALE GENOMIC DNA]</scope>
    <source>
        <strain evidence="2">A17</strain>
        <strain evidence="3 4">cv. Jemalong A17</strain>
    </source>
</reference>
<evidence type="ECO:0000313" key="4">
    <source>
        <dbReference type="Proteomes" id="UP000002051"/>
    </source>
</evidence>
<gene>
    <name evidence="2" type="ordered locus">MTR_5g092250</name>
</gene>
<feature type="transmembrane region" description="Helical" evidence="1">
    <location>
        <begin position="211"/>
        <end position="232"/>
    </location>
</feature>
<sequence length="263" mass="29226">MRSVNSFSRIHSYLSSYEKVYAVVITLGLQKYSLTLKFKAEHSGIDIMGLCLDKKELHLTNLQVWLTYLHRRCVELDKSGMFEFLDPYYTLTQNDHVSIQTYIQNTMDHNKKDLYLVRYFNNGQKKMVAGKQMEHIPHVCGACSIGFGVGGIDKAGRMHYLYLPLVTLLSTTATGGSSSTSPDPFQSLPPEEHFRAATSDHRISHKSNPPWAIIMWALAAGIFLILVAIKVFCWLSSSPAPTANTAVLGVPVPNTSVGNNSGV</sequence>
<dbReference type="PaxDb" id="3880-AET00458"/>
<evidence type="ECO:0000313" key="2">
    <source>
        <dbReference type="EMBL" id="AET00458.1"/>
    </source>
</evidence>
<protein>
    <submittedName>
        <fullName evidence="2">Transmembrane protein, putative</fullName>
    </submittedName>
</protein>
<dbReference type="HOGENOM" id="CLU_1059119_0_0_1"/>
<keyword evidence="4" id="KW-1185">Reference proteome</keyword>
<dbReference type="EMBL" id="CM001221">
    <property type="protein sequence ID" value="AET00458.1"/>
    <property type="molecule type" value="Genomic_DNA"/>
</dbReference>
<dbReference type="Proteomes" id="UP000002051">
    <property type="component" value="Chromosome 5"/>
</dbReference>
<proteinExistence type="predicted"/>
<dbReference type="AlphaFoldDB" id="G7K8F7"/>
<keyword evidence="1" id="KW-1133">Transmembrane helix</keyword>
<dbReference type="EnsemblPlants" id="AET00458">
    <property type="protein sequence ID" value="AET00458"/>
    <property type="gene ID" value="MTR_5g092250"/>
</dbReference>
<evidence type="ECO:0000256" key="1">
    <source>
        <dbReference type="SAM" id="Phobius"/>
    </source>
</evidence>
<keyword evidence="1" id="KW-0472">Membrane</keyword>